<protein>
    <recommendedName>
        <fullName evidence="4">Stage 0 sporulation protein A homolog</fullName>
        <ecNumber evidence="3">2.7.13.3</ecNumber>
    </recommendedName>
</protein>
<dbReference type="SUPFAM" id="SSF52172">
    <property type="entry name" value="CheY-like"/>
    <property type="match status" value="1"/>
</dbReference>
<dbReference type="SUPFAM" id="SSF54427">
    <property type="entry name" value="NTF2-like"/>
    <property type="match status" value="1"/>
</dbReference>
<dbReference type="eggNOG" id="COG2205">
    <property type="taxonomic scope" value="Bacteria"/>
</dbReference>
<dbReference type="PROSITE" id="PS50109">
    <property type="entry name" value="HIS_KIN"/>
    <property type="match status" value="1"/>
</dbReference>
<dbReference type="InterPro" id="IPR036890">
    <property type="entry name" value="HATPase_C_sf"/>
</dbReference>
<dbReference type="CDD" id="cd00130">
    <property type="entry name" value="PAS"/>
    <property type="match status" value="1"/>
</dbReference>
<keyword evidence="5 10" id="KW-0597">Phosphoprotein</keyword>
<dbReference type="SMART" id="SM00388">
    <property type="entry name" value="HisKA"/>
    <property type="match status" value="1"/>
</dbReference>
<dbReference type="InterPro" id="IPR037401">
    <property type="entry name" value="SnoaL-like"/>
</dbReference>
<dbReference type="RefSeq" id="WP_006442170.1">
    <property type="nucleotide sequence ID" value="NZ_CP036524.1"/>
</dbReference>
<dbReference type="FunFam" id="3.30.565.10:FF:000006">
    <property type="entry name" value="Sensor histidine kinase WalK"/>
    <property type="match status" value="1"/>
</dbReference>
<evidence type="ECO:0000256" key="5">
    <source>
        <dbReference type="ARBA" id="ARBA00022553"/>
    </source>
</evidence>
<evidence type="ECO:0000256" key="8">
    <source>
        <dbReference type="ARBA" id="ARBA00023012"/>
    </source>
</evidence>
<dbReference type="PROSITE" id="PS50110">
    <property type="entry name" value="RESPONSE_REGULATORY"/>
    <property type="match status" value="1"/>
</dbReference>
<evidence type="ECO:0000256" key="2">
    <source>
        <dbReference type="ARBA" id="ARBA00004370"/>
    </source>
</evidence>
<dbReference type="Pfam" id="PF08447">
    <property type="entry name" value="PAS_3"/>
    <property type="match status" value="2"/>
</dbReference>
<evidence type="ECO:0000256" key="7">
    <source>
        <dbReference type="ARBA" id="ARBA00022777"/>
    </source>
</evidence>
<feature type="domain" description="Histidine kinase" evidence="11">
    <location>
        <begin position="731"/>
        <end position="955"/>
    </location>
</feature>
<dbReference type="EC" id="2.7.13.3" evidence="3"/>
<dbReference type="NCBIfam" id="TIGR00229">
    <property type="entry name" value="sensory_box"/>
    <property type="match status" value="2"/>
</dbReference>
<dbReference type="InterPro" id="IPR004358">
    <property type="entry name" value="Sig_transdc_His_kin-like_C"/>
</dbReference>
<proteinExistence type="predicted"/>
<accession>C0BYE9</accession>
<dbReference type="Pfam" id="PF02518">
    <property type="entry name" value="HATPase_c"/>
    <property type="match status" value="1"/>
</dbReference>
<dbReference type="InterPro" id="IPR003661">
    <property type="entry name" value="HisK_dim/P_dom"/>
</dbReference>
<dbReference type="Gene3D" id="1.10.287.130">
    <property type="match status" value="1"/>
</dbReference>
<comment type="caution">
    <text evidence="14">The sequence shown here is derived from an EMBL/GenBank/DDBJ whole genome shotgun (WGS) entry which is preliminary data.</text>
</comment>
<evidence type="ECO:0000313" key="14">
    <source>
        <dbReference type="EMBL" id="EEG74877.1"/>
    </source>
</evidence>
<dbReference type="HOGENOM" id="CLU_000445_114_21_9"/>
<comment type="catalytic activity">
    <reaction evidence="1">
        <text>ATP + protein L-histidine = ADP + protein N-phospho-L-histidine.</text>
        <dbReference type="EC" id="2.7.13.3"/>
    </reaction>
</comment>
<dbReference type="GO" id="GO:0009927">
    <property type="term" value="F:histidine phosphotransfer kinase activity"/>
    <property type="evidence" value="ECO:0007669"/>
    <property type="project" value="TreeGrafter"/>
</dbReference>
<dbReference type="PRINTS" id="PR00344">
    <property type="entry name" value="BCTRLSENSOR"/>
</dbReference>
<dbReference type="InterPro" id="IPR000014">
    <property type="entry name" value="PAS"/>
</dbReference>
<dbReference type="Proteomes" id="UP000004893">
    <property type="component" value="Unassembled WGS sequence"/>
</dbReference>
<reference evidence="14" key="2">
    <citation type="submission" date="2013-06" db="EMBL/GenBank/DDBJ databases">
        <title>Draft genome sequence of Clostridium hylemonae (DSM 15053).</title>
        <authorList>
            <person name="Sudarsanam P."/>
            <person name="Ley R."/>
            <person name="Guruge J."/>
            <person name="Turnbaugh P.J."/>
            <person name="Mahowald M."/>
            <person name="Liep D."/>
            <person name="Gordon J."/>
        </authorList>
    </citation>
    <scope>NUCLEOTIDE SEQUENCE</scope>
    <source>
        <strain evidence="14">DSM 15053</strain>
    </source>
</reference>
<evidence type="ECO:0000256" key="6">
    <source>
        <dbReference type="ARBA" id="ARBA00022679"/>
    </source>
</evidence>
<evidence type="ECO:0000256" key="3">
    <source>
        <dbReference type="ARBA" id="ARBA00012438"/>
    </source>
</evidence>
<keyword evidence="15" id="KW-1185">Reference proteome</keyword>
<keyword evidence="8" id="KW-0902">Two-component regulatory system</keyword>
<dbReference type="PROSITE" id="PS50113">
    <property type="entry name" value="PAC"/>
    <property type="match status" value="2"/>
</dbReference>
<feature type="domain" description="Response regulatory" evidence="12">
    <location>
        <begin position="982"/>
        <end position="1107"/>
    </location>
</feature>
<dbReference type="InterPro" id="IPR003594">
    <property type="entry name" value="HATPase_dom"/>
</dbReference>
<keyword evidence="6" id="KW-0808">Transferase</keyword>
<dbReference type="InterPro" id="IPR035965">
    <property type="entry name" value="PAS-like_dom_sf"/>
</dbReference>
<dbReference type="CDD" id="cd00082">
    <property type="entry name" value="HisKA"/>
    <property type="match status" value="1"/>
</dbReference>
<dbReference type="SUPFAM" id="SSF47384">
    <property type="entry name" value="Homodimeric domain of signal transducing histidine kinase"/>
    <property type="match status" value="1"/>
</dbReference>
<dbReference type="SMART" id="SM00086">
    <property type="entry name" value="PAC"/>
    <property type="match status" value="3"/>
</dbReference>
<comment type="subcellular location">
    <subcellularLocation>
        <location evidence="2">Membrane</location>
    </subcellularLocation>
</comment>
<dbReference type="eggNOG" id="COG2202">
    <property type="taxonomic scope" value="Bacteria"/>
</dbReference>
<dbReference type="InterPro" id="IPR032710">
    <property type="entry name" value="NTF2-like_dom_sf"/>
</dbReference>
<evidence type="ECO:0000256" key="10">
    <source>
        <dbReference type="PROSITE-ProRule" id="PRU00169"/>
    </source>
</evidence>
<dbReference type="InterPro" id="IPR001789">
    <property type="entry name" value="Sig_transdc_resp-reg_receiver"/>
</dbReference>
<dbReference type="Pfam" id="PF13474">
    <property type="entry name" value="SnoaL_3"/>
    <property type="match status" value="1"/>
</dbReference>
<comment type="function">
    <text evidence="9">May play the central regulatory role in sporulation. It may be an element of the effector pathway responsible for the activation of sporulation genes in response to nutritional stress. Spo0A may act in concert with spo0H (a sigma factor) to control the expression of some genes that are critical to the sporulation process.</text>
</comment>
<dbReference type="InterPro" id="IPR001610">
    <property type="entry name" value="PAC"/>
</dbReference>
<dbReference type="AlphaFoldDB" id="C0BYE9"/>
<dbReference type="SMART" id="SM00387">
    <property type="entry name" value="HATPase_c"/>
    <property type="match status" value="1"/>
</dbReference>
<dbReference type="CDD" id="cd17546">
    <property type="entry name" value="REC_hyHK_CKI1_RcsC-like"/>
    <property type="match status" value="1"/>
</dbReference>
<dbReference type="Pfam" id="PF00072">
    <property type="entry name" value="Response_reg"/>
    <property type="match status" value="1"/>
</dbReference>
<evidence type="ECO:0000259" key="12">
    <source>
        <dbReference type="PROSITE" id="PS50110"/>
    </source>
</evidence>
<organism evidence="14 15">
    <name type="scientific">[Clostridium] hylemonae DSM 15053</name>
    <dbReference type="NCBI Taxonomy" id="553973"/>
    <lineage>
        <taxon>Bacteria</taxon>
        <taxon>Bacillati</taxon>
        <taxon>Bacillota</taxon>
        <taxon>Clostridia</taxon>
        <taxon>Lachnospirales</taxon>
        <taxon>Lachnospiraceae</taxon>
    </lineage>
</organism>
<feature type="domain" description="PAC" evidence="13">
    <location>
        <begin position="252"/>
        <end position="303"/>
    </location>
</feature>
<feature type="modified residue" description="4-aspartylphosphate" evidence="10">
    <location>
        <position position="1034"/>
    </location>
</feature>
<dbReference type="PANTHER" id="PTHR43047">
    <property type="entry name" value="TWO-COMPONENT HISTIDINE PROTEIN KINASE"/>
    <property type="match status" value="1"/>
</dbReference>
<evidence type="ECO:0000256" key="4">
    <source>
        <dbReference type="ARBA" id="ARBA00018672"/>
    </source>
</evidence>
<dbReference type="Gene3D" id="3.30.450.20">
    <property type="entry name" value="PAS domain"/>
    <property type="match status" value="3"/>
</dbReference>
<name>C0BYE9_9FIRM</name>
<dbReference type="GO" id="GO:0000155">
    <property type="term" value="F:phosphorelay sensor kinase activity"/>
    <property type="evidence" value="ECO:0007669"/>
    <property type="project" value="InterPro"/>
</dbReference>
<dbReference type="SMART" id="SM00448">
    <property type="entry name" value="REC"/>
    <property type="match status" value="1"/>
</dbReference>
<feature type="domain" description="PAC" evidence="13">
    <location>
        <begin position="385"/>
        <end position="437"/>
    </location>
</feature>
<dbReference type="GO" id="GO:0005886">
    <property type="term" value="C:plasma membrane"/>
    <property type="evidence" value="ECO:0007669"/>
    <property type="project" value="TreeGrafter"/>
</dbReference>
<reference evidence="14" key="1">
    <citation type="submission" date="2009-02" db="EMBL/GenBank/DDBJ databases">
        <authorList>
            <person name="Fulton L."/>
            <person name="Clifton S."/>
            <person name="Fulton B."/>
            <person name="Xu J."/>
            <person name="Minx P."/>
            <person name="Pepin K.H."/>
            <person name="Johnson M."/>
            <person name="Bhonagiri V."/>
            <person name="Nash W.E."/>
            <person name="Mardis E.R."/>
            <person name="Wilson R.K."/>
        </authorList>
    </citation>
    <scope>NUCLEOTIDE SEQUENCE [LARGE SCALE GENOMIC DNA]</scope>
    <source>
        <strain evidence="14">DSM 15053</strain>
    </source>
</reference>
<dbReference type="InterPro" id="IPR036097">
    <property type="entry name" value="HisK_dim/P_sf"/>
</dbReference>
<evidence type="ECO:0000256" key="1">
    <source>
        <dbReference type="ARBA" id="ARBA00000085"/>
    </source>
</evidence>
<evidence type="ECO:0000313" key="15">
    <source>
        <dbReference type="Proteomes" id="UP000004893"/>
    </source>
</evidence>
<dbReference type="CDD" id="cd16922">
    <property type="entry name" value="HATPase_EvgS-ArcB-TorS-like"/>
    <property type="match status" value="1"/>
</dbReference>
<dbReference type="SUPFAM" id="SSF55785">
    <property type="entry name" value="PYP-like sensor domain (PAS domain)"/>
    <property type="match status" value="2"/>
</dbReference>
<dbReference type="SUPFAM" id="SSF55874">
    <property type="entry name" value="ATPase domain of HSP90 chaperone/DNA topoisomerase II/histidine kinase"/>
    <property type="match status" value="1"/>
</dbReference>
<evidence type="ECO:0000259" key="13">
    <source>
        <dbReference type="PROSITE" id="PS50113"/>
    </source>
</evidence>
<dbReference type="InterPro" id="IPR000700">
    <property type="entry name" value="PAS-assoc_C"/>
</dbReference>
<evidence type="ECO:0000259" key="11">
    <source>
        <dbReference type="PROSITE" id="PS50109"/>
    </source>
</evidence>
<dbReference type="STRING" id="553973.CLOHYLEM_04838"/>
<dbReference type="PANTHER" id="PTHR43047:SF72">
    <property type="entry name" value="OSMOSENSING HISTIDINE PROTEIN KINASE SLN1"/>
    <property type="match status" value="1"/>
</dbReference>
<dbReference type="Gene3D" id="3.40.50.2300">
    <property type="match status" value="1"/>
</dbReference>
<gene>
    <name evidence="14" type="ORF">CLOHYLEM_04838</name>
</gene>
<dbReference type="Pfam" id="PF00512">
    <property type="entry name" value="HisKA"/>
    <property type="match status" value="1"/>
</dbReference>
<sequence length="1113" mass="125077">MIQEGDRTFGGHIEEAKKLASALMHMHYCENDTEGVTACFAPQISWLGAGEEEYVSGREACVERFLNYKGAIPKCNISEEEYDVVCPADGVYIVTGRMWIETDPSAGMYLRVHQRVTYVFQETEDGLKCAHIHCSNPYQEMVGGEKFPDKIGKQSYEYIQEQLSSLEEEVKQRNRQLEVIMSSIAGGLKISNDDDTYSFAFVSREAAALFGYTVEEFMEATGGSAVGNVYPPDLPKALADCAEAFKDGGLVYSTKYRVRCKDGSLKWVIDSGKKARDADGNWMVNSLYLDITRSEEDAQRLREQTGLLTSIYETVPCGIIRFVRHRDNSFSLISLNRAVIEIMGYADMETGCRDWHDGVMGAVLKEDRKVLYDIYSMLQDVGDRRDCEYRVRRMDGSIRWMDGTSMIVGVTPDGDDILQRTVVDATERKILQQRLDREHEMYRVAMEVSSAVMFEYLMDEDRFISYEPRTGQGVIRNEIRDYSKELLKHEIVHPDDVATVIDNICNGRSEVFEVRCSTPGGRPGEFVWHRVNSRLMTEEGRPDRVVGALNNIHKMKSKLSESSERLRMNQSALQAINDVYVSIFYVDLQKDSYYAVRLPEAGRGNTMARTGCYSEELYGYILQDVVDADRGKVADICERDSILRELAQRNGHLEVEFRNRTSSYWIRMEVHLTAAGGGSGKTAIFAFRNISAEKQRDLEYYEEEKKAKCALEEAYASVNRANQAKSDFLSRMSHDIRTPMNAIMGMAEIARNSTGDEKRIADCLSKIDLSGRHLLGLINEVLDMSKIESGNMSLSEDVIVLDSFLREVSEIVRPDVEQKSQHYTVTRKEGKHSAVYGDTVRLKQILINLLSNAVKYTQEGGHISVSLEEKLSGERGVGCFEFVVEDDGIGMSKEFIDKLFLPFERAEDSRVSQIQGTGLGMAITLNLVQMMNGTIQVDSRLDEGTKFTVTVYLKFVQAKGVPESGKKEDRSRPVREFAPGMRVLLAEDNMLNREIVVDLLSMNGIAADCAVNGKEAVDTFIARPPGTYALILMDIQMPVMDGYSAARAIRSLSAAGGRPDAADIPIIALTANAFVDDAYRAKQAGMNEHVTKPLEIGRLLDIMHQLTDPPDWI</sequence>
<dbReference type="EMBL" id="ABYI02000018">
    <property type="protein sequence ID" value="EEG74877.1"/>
    <property type="molecule type" value="Genomic_DNA"/>
</dbReference>
<dbReference type="InterPro" id="IPR005467">
    <property type="entry name" value="His_kinase_dom"/>
</dbReference>
<dbReference type="InterPro" id="IPR013655">
    <property type="entry name" value="PAS_fold_3"/>
</dbReference>
<dbReference type="Gene3D" id="3.30.565.10">
    <property type="entry name" value="Histidine kinase-like ATPase, C-terminal domain"/>
    <property type="match status" value="1"/>
</dbReference>
<evidence type="ECO:0000256" key="9">
    <source>
        <dbReference type="ARBA" id="ARBA00024867"/>
    </source>
</evidence>
<dbReference type="Gene3D" id="3.10.450.50">
    <property type="match status" value="1"/>
</dbReference>
<keyword evidence="7" id="KW-0418">Kinase</keyword>
<dbReference type="InterPro" id="IPR011006">
    <property type="entry name" value="CheY-like_superfamily"/>
</dbReference>